<dbReference type="AlphaFoldDB" id="A0A158KEA6"/>
<feature type="transmembrane region" description="Helical" evidence="1">
    <location>
        <begin position="360"/>
        <end position="380"/>
    </location>
</feature>
<dbReference type="GO" id="GO:0005886">
    <property type="term" value="C:plasma membrane"/>
    <property type="evidence" value="ECO:0007669"/>
    <property type="project" value="TreeGrafter"/>
</dbReference>
<feature type="transmembrane region" description="Helical" evidence="1">
    <location>
        <begin position="884"/>
        <end position="906"/>
    </location>
</feature>
<dbReference type="Gene3D" id="3.30.2090.10">
    <property type="entry name" value="Multidrug efflux transporter AcrB TolC docking domain, DN and DC subdomains"/>
    <property type="match status" value="2"/>
</dbReference>
<keyword evidence="1" id="KW-0472">Membrane</keyword>
<dbReference type="Gene3D" id="1.20.1640.10">
    <property type="entry name" value="Multidrug efflux transporter AcrB transmembrane domain"/>
    <property type="match status" value="2"/>
</dbReference>
<dbReference type="SUPFAM" id="SSF82866">
    <property type="entry name" value="Multidrug efflux transporter AcrB transmembrane domain"/>
    <property type="match status" value="2"/>
</dbReference>
<feature type="transmembrane region" description="Helical" evidence="1">
    <location>
        <begin position="431"/>
        <end position="452"/>
    </location>
</feature>
<dbReference type="PANTHER" id="PTHR32063">
    <property type="match status" value="1"/>
</dbReference>
<dbReference type="GO" id="GO:0042910">
    <property type="term" value="F:xenobiotic transmembrane transporter activity"/>
    <property type="evidence" value="ECO:0007669"/>
    <property type="project" value="TreeGrafter"/>
</dbReference>
<feature type="transmembrane region" description="Helical" evidence="1">
    <location>
        <begin position="458"/>
        <end position="477"/>
    </location>
</feature>
<feature type="transmembrane region" description="Helical" evidence="1">
    <location>
        <begin position="988"/>
        <end position="1007"/>
    </location>
</feature>
<dbReference type="RefSeq" id="WP_087647652.1">
    <property type="nucleotide sequence ID" value="NZ_FCON02000084.1"/>
</dbReference>
<keyword evidence="1" id="KW-0812">Transmembrane</keyword>
<dbReference type="PANTHER" id="PTHR32063:SF8">
    <property type="entry name" value="CATION EFFLUX PROTEIN"/>
    <property type="match status" value="1"/>
</dbReference>
<evidence type="ECO:0000256" key="1">
    <source>
        <dbReference type="SAM" id="Phobius"/>
    </source>
</evidence>
<dbReference type="InterPro" id="IPR001036">
    <property type="entry name" value="Acrflvin-R"/>
</dbReference>
<dbReference type="Gene3D" id="3.30.70.1320">
    <property type="entry name" value="Multidrug efflux transporter AcrB pore domain like"/>
    <property type="match status" value="1"/>
</dbReference>
<dbReference type="SUPFAM" id="SSF82693">
    <property type="entry name" value="Multidrug efflux transporter AcrB pore domain, PN1, PN2, PC1 and PC2 subdomains"/>
    <property type="match status" value="2"/>
</dbReference>
<organism evidence="2 3">
    <name type="scientific">Caballeronia choica</name>
    <dbReference type="NCBI Taxonomy" id="326476"/>
    <lineage>
        <taxon>Bacteria</taxon>
        <taxon>Pseudomonadati</taxon>
        <taxon>Pseudomonadota</taxon>
        <taxon>Betaproteobacteria</taxon>
        <taxon>Burkholderiales</taxon>
        <taxon>Burkholderiaceae</taxon>
        <taxon>Caballeronia</taxon>
    </lineage>
</organism>
<dbReference type="Gene3D" id="3.30.70.1440">
    <property type="entry name" value="Multidrug efflux transporter AcrB pore domain"/>
    <property type="match status" value="1"/>
</dbReference>
<proteinExistence type="predicted"/>
<protein>
    <submittedName>
        <fullName evidence="2">Acriflavin resistance protein</fullName>
    </submittedName>
</protein>
<feature type="transmembrane region" description="Helical" evidence="1">
    <location>
        <begin position="944"/>
        <end position="967"/>
    </location>
</feature>
<dbReference type="Proteomes" id="UP000054770">
    <property type="component" value="Unassembled WGS sequence"/>
</dbReference>
<feature type="transmembrane region" description="Helical" evidence="1">
    <location>
        <begin position="913"/>
        <end position="932"/>
    </location>
</feature>
<feature type="transmembrane region" description="Helical" evidence="1">
    <location>
        <begin position="1019"/>
        <end position="1043"/>
    </location>
</feature>
<dbReference type="Pfam" id="PF00873">
    <property type="entry name" value="ACR_tran"/>
    <property type="match status" value="1"/>
</dbReference>
<keyword evidence="3" id="KW-1185">Reference proteome</keyword>
<name>A0A158KEA6_9BURK</name>
<gene>
    <name evidence="2" type="ORF">AWB68_05640</name>
</gene>
<dbReference type="OrthoDB" id="9177212at2"/>
<accession>A0A158KEA6</accession>
<dbReference type="Gene3D" id="3.30.70.1430">
    <property type="entry name" value="Multidrug efflux transporter AcrB pore domain"/>
    <property type="match status" value="2"/>
</dbReference>
<dbReference type="SUPFAM" id="SSF82714">
    <property type="entry name" value="Multidrug efflux transporter AcrB TolC docking domain, DN and DC subdomains"/>
    <property type="match status" value="2"/>
</dbReference>
<feature type="transmembrane region" description="Helical" evidence="1">
    <location>
        <begin position="542"/>
        <end position="560"/>
    </location>
</feature>
<keyword evidence="1" id="KW-1133">Transmembrane helix</keyword>
<dbReference type="InterPro" id="IPR027463">
    <property type="entry name" value="AcrB_DN_DC_subdom"/>
</dbReference>
<dbReference type="EMBL" id="FCON02000084">
    <property type="protein sequence ID" value="SAL79437.1"/>
    <property type="molecule type" value="Genomic_DNA"/>
</dbReference>
<evidence type="ECO:0000313" key="2">
    <source>
        <dbReference type="EMBL" id="SAL79437.1"/>
    </source>
</evidence>
<dbReference type="PRINTS" id="PR00702">
    <property type="entry name" value="ACRIFLAVINRP"/>
</dbReference>
<comment type="caution">
    <text evidence="2">The sequence shown here is derived from an EMBL/GenBank/DDBJ whole genome shotgun (WGS) entry which is preliminary data.</text>
</comment>
<reference evidence="2" key="1">
    <citation type="submission" date="2016-01" db="EMBL/GenBank/DDBJ databases">
        <authorList>
            <person name="Peeters C."/>
        </authorList>
    </citation>
    <scope>NUCLEOTIDE SEQUENCE [LARGE SCALE GENOMIC DNA]</scope>
    <source>
        <strain evidence="2">LMG 22940</strain>
    </source>
</reference>
<sequence length="1060" mass="114853">MWIVRLALRRPYTFIVLSLLLLIIGPLVILRTPTDIFPNIDIPVVSVIWSYNGLQPAEMERRITLNYERGLSVAVNDIEHIESESLPGIAVIRIYFQPNANVDEAIAEITALSQTQLRSLPPGITPPNILRFNASTVPILRLALSSTELTEQQLYDFGNSFLKTQLATVQGASVPLPYGGKQRQIMVDIDSRKLQAKNLAPTDVVNAITAQNLILPTGTTKIGPTEYSVGLNASPSTIEGLNDIPIRTGPNGTIYIKDVAHVRDGFQPQTNIVRLDGTRASLLTINKSGNASTLDIVARVKALLPTLRGLVPESLKIEPVADQSLFVRASVSGVLREAVIAAGLTALMVLLFLGSWRATLIIAISIPLSMLTSIVMLSAIGQTINIMTLGGLALAVGILVDDATVAIENISQNLEQGKELEQAILDGAQQIAVPTLVSTLSICIVFIPMFLLTGVAHYLFVPLAEAVVFAMLASYFFSRTLIPTLAKYLLRNHEHMGGDVESMKGSRNPFVRIHLGFERRFESVRHRYRGFLEAQLEHPGRFALIFLLCCLLSLGLAPFLGRDFFPSVDAGVIAMHLRTRTGTRIEETAALTDRVDQRVRQLIPKTEVRSIIDNIGLPVSGINLSYSNTGTISSADSDVLISLNEDHKPTADYIHELRQRLPVEFPGVAFSFLPADIVSQILNFGVPAPLDIEIVGRDVQGNRAFANRLLAKIRSVPGLVDARIQQPSDLPSIFVEVDRTKALQAGFTQRDVANNLLITLSGSQQTTPTFWLNPANGVSYNVITSAPQYDMDSLQSVANIPLTSASGKTNLLGSLATLSRGSREAVVYHYNAQTSINLYATTERRDLGAVSDDVQRIIDEARGELPKGSSIEMRGQVETMNSSFSGLAFGLILAVVLVYLLIVVNFQSWLDPFIIITALPGALAGIVWMLFLTHTTLSIPALTGAIMCIGIATANSILVVSFARSALQEHGDAVRSALEAGFTRFRPVLMTALAMMIGMVPMAVGLGEGGEQNAPLGRAVIGGLMVGTIATLFFVPVVFSMIYRRIEARRGLEAGAARDG</sequence>
<feature type="transmembrane region" description="Helical" evidence="1">
    <location>
        <begin position="12"/>
        <end position="30"/>
    </location>
</feature>
<evidence type="ECO:0000313" key="3">
    <source>
        <dbReference type="Proteomes" id="UP000054770"/>
    </source>
</evidence>